<dbReference type="EMBL" id="MN740759">
    <property type="protein sequence ID" value="QHS81647.1"/>
    <property type="molecule type" value="Genomic_DNA"/>
</dbReference>
<name>A0A6C0APB0_9ZZZZ</name>
<protein>
    <submittedName>
        <fullName evidence="1">Uncharacterized protein</fullName>
    </submittedName>
</protein>
<accession>A0A6C0APB0</accession>
<reference evidence="1" key="1">
    <citation type="journal article" date="2020" name="Nature">
        <title>Giant virus diversity and host interactions through global metagenomics.</title>
        <authorList>
            <person name="Schulz F."/>
            <person name="Roux S."/>
            <person name="Paez-Espino D."/>
            <person name="Jungbluth S."/>
            <person name="Walsh D.A."/>
            <person name="Denef V.J."/>
            <person name="McMahon K.D."/>
            <person name="Konstantinidis K.T."/>
            <person name="Eloe-Fadrosh E.A."/>
            <person name="Kyrpides N.C."/>
            <person name="Woyke T."/>
        </authorList>
    </citation>
    <scope>NUCLEOTIDE SEQUENCE</scope>
    <source>
        <strain evidence="1">GVMAG-S-1101164-72</strain>
    </source>
</reference>
<proteinExistence type="predicted"/>
<sequence length="306" mass="35200">MPHPLIELMADMVQTAPKPKPWTNTDLTEQTLSVLQRECEKPSEFDQIGSRDHFWNMFKAGKIDPVVKQTDGGILVALLNNPDQMDEIPWDLWSILLQLYKRPDGQSYTIFLCAHPALRQFPKKNKPVTPLNINGGYAYPCDSTCVFIYRAEDATRVLIHELFHAACSDNTALPLEQREAETEAWAELIWAAFMCDPAKLRQGDLKEMESVVHDQASYIHHQNRLLLEGGHIKGNLSSMPFPWRYTIGKEDIWTRWGLSVYETSNASHAKNSNDRCEDHKHSLRLTFHPTLAMKRRWKVSEKSTML</sequence>
<dbReference type="AlphaFoldDB" id="A0A6C0APB0"/>
<organism evidence="1">
    <name type="scientific">viral metagenome</name>
    <dbReference type="NCBI Taxonomy" id="1070528"/>
    <lineage>
        <taxon>unclassified sequences</taxon>
        <taxon>metagenomes</taxon>
        <taxon>organismal metagenomes</taxon>
    </lineage>
</organism>
<evidence type="ECO:0000313" key="1">
    <source>
        <dbReference type="EMBL" id="QHS81647.1"/>
    </source>
</evidence>